<feature type="compositionally biased region" description="Basic and acidic residues" evidence="1">
    <location>
        <begin position="453"/>
        <end position="462"/>
    </location>
</feature>
<evidence type="ECO:0000259" key="3">
    <source>
        <dbReference type="Pfam" id="PF26635"/>
    </source>
</evidence>
<keyword evidence="2" id="KW-0472">Membrane</keyword>
<evidence type="ECO:0000313" key="4">
    <source>
        <dbReference type="EMBL" id="MBC6678272.1"/>
    </source>
</evidence>
<feature type="compositionally biased region" description="Polar residues" evidence="1">
    <location>
        <begin position="537"/>
        <end position="547"/>
    </location>
</feature>
<evidence type="ECO:0000256" key="2">
    <source>
        <dbReference type="SAM" id="Phobius"/>
    </source>
</evidence>
<feature type="transmembrane region" description="Helical" evidence="2">
    <location>
        <begin position="100"/>
        <end position="118"/>
    </location>
</feature>
<dbReference type="RefSeq" id="WP_187301474.1">
    <property type="nucleotide sequence ID" value="NZ_JACRYT010000001.1"/>
</dbReference>
<proteinExistence type="predicted"/>
<protein>
    <recommendedName>
        <fullName evidence="3">DUF8208 domain-containing protein</fullName>
    </recommendedName>
</protein>
<dbReference type="InterPro" id="IPR058066">
    <property type="entry name" value="pXO2-14_N"/>
</dbReference>
<feature type="domain" description="DUF8208" evidence="3">
    <location>
        <begin position="19"/>
        <end position="389"/>
    </location>
</feature>
<dbReference type="Pfam" id="PF26635">
    <property type="entry name" value="DUF8208"/>
    <property type="match status" value="1"/>
</dbReference>
<feature type="compositionally biased region" description="Low complexity" evidence="1">
    <location>
        <begin position="418"/>
        <end position="428"/>
    </location>
</feature>
<feature type="transmembrane region" description="Helical" evidence="2">
    <location>
        <begin position="347"/>
        <end position="368"/>
    </location>
</feature>
<comment type="caution">
    <text evidence="4">The sequence shown here is derived from an EMBL/GenBank/DDBJ whole genome shotgun (WGS) entry which is preliminary data.</text>
</comment>
<dbReference type="NCBIfam" id="NF045890">
    <property type="entry name" value="conj_pls20_p028"/>
    <property type="match status" value="1"/>
</dbReference>
<feature type="compositionally biased region" description="Polar residues" evidence="1">
    <location>
        <begin position="557"/>
        <end position="566"/>
    </location>
</feature>
<accession>A0A923NJ69</accession>
<keyword evidence="2" id="KW-1133">Transmembrane helix</keyword>
<name>A0A923NJ69_9FIRM</name>
<feature type="transmembrane region" description="Helical" evidence="2">
    <location>
        <begin position="320"/>
        <end position="341"/>
    </location>
</feature>
<dbReference type="AlphaFoldDB" id="A0A923NJ69"/>
<dbReference type="EMBL" id="JACRYT010000001">
    <property type="protein sequence ID" value="MBC6678272.1"/>
    <property type="molecule type" value="Genomic_DNA"/>
</dbReference>
<reference evidence="4" key="1">
    <citation type="submission" date="2020-08" db="EMBL/GenBank/DDBJ databases">
        <title>Genome public.</title>
        <authorList>
            <person name="Liu C."/>
            <person name="Sun Q."/>
        </authorList>
    </citation>
    <scope>NUCLEOTIDE SEQUENCE</scope>
    <source>
        <strain evidence="4">BX12</strain>
    </source>
</reference>
<feature type="transmembrane region" description="Helical" evidence="2">
    <location>
        <begin position="262"/>
        <end position="283"/>
    </location>
</feature>
<feature type="compositionally biased region" description="Basic and acidic residues" evidence="1">
    <location>
        <begin position="567"/>
        <end position="585"/>
    </location>
</feature>
<evidence type="ECO:0000313" key="5">
    <source>
        <dbReference type="Proteomes" id="UP000602647"/>
    </source>
</evidence>
<dbReference type="Proteomes" id="UP000602647">
    <property type="component" value="Unassembled WGS sequence"/>
</dbReference>
<organism evidence="4 5">
    <name type="scientific">Zhenpiania hominis</name>
    <dbReference type="NCBI Taxonomy" id="2763644"/>
    <lineage>
        <taxon>Bacteria</taxon>
        <taxon>Bacillati</taxon>
        <taxon>Bacillota</taxon>
        <taxon>Clostridia</taxon>
        <taxon>Peptostreptococcales</taxon>
        <taxon>Anaerovoracaceae</taxon>
        <taxon>Zhenpiania</taxon>
    </lineage>
</organism>
<sequence>MTDTQLETFFLNNSDYFISNSIMGNVVRWIGWLILKGLVWIADQCQSLYDISFGLVDFTSWGTLNSYIRQFQPLFVVLMVVSLFALGILLITTHEKKPKFLINLCIACLCVTSSTVIFQQMNTIVQDIKTGIESVKVSGQPFDGVYDIVSNNLIDLLYMDQKVGMKNLNFSDPDQKIYHPQISEKNFWMIDYTEVMNYKSDYEFHKDGEAKTILQKKLVPLSEETGLDQYQIRNVYNGFGWNSDGDADAFNEFYFRYKFDFFLSYLELAAIIILYVAMSYKCVRVVWELAVSRLLATLYSAELSGGEKIGKILTFIRDSYILLLMTTLCIRFFYLFAAFIQSKTESAFVQGVLILFVAFCVIDGPNLVEKLLGMDAGLKSSTARMMAAYTMAKGAVHTATAPARMAGNVLMQEHRASRWAQAAQQRAQSMEESPDGAGESVHPGAEGMGDATSEERQEHGMDDPAQQSEGGNLGAESGQGQHPDPQSDPDAYSFMQEDRSASEGDLSSTQTVGEHPAETAGSFSADPQGEETGSGHPMQNSTVQTDLEGSRPDRTRTGTSPSLTESKVNHQELIRDLKNGEDTNE</sequence>
<feature type="region of interest" description="Disordered" evidence="1">
    <location>
        <begin position="416"/>
        <end position="585"/>
    </location>
</feature>
<keyword evidence="2" id="KW-0812">Transmembrane</keyword>
<gene>
    <name evidence="4" type="ORF">H9L42_00310</name>
</gene>
<feature type="transmembrane region" description="Helical" evidence="2">
    <location>
        <begin position="74"/>
        <end position="93"/>
    </location>
</feature>
<evidence type="ECO:0000256" key="1">
    <source>
        <dbReference type="SAM" id="MobiDB-lite"/>
    </source>
</evidence>
<dbReference type="InterPro" id="IPR058521">
    <property type="entry name" value="DUF8208"/>
</dbReference>
<keyword evidence="5" id="KW-1185">Reference proteome</keyword>